<name>A0A8H6XZV1_9AGAR</name>
<dbReference type="OrthoDB" id="3029958at2759"/>
<dbReference type="AlphaFoldDB" id="A0A8H6XZV1"/>
<comment type="caution">
    <text evidence="1">The sequence shown here is derived from an EMBL/GenBank/DDBJ whole genome shotgun (WGS) entry which is preliminary data.</text>
</comment>
<sequence length="188" mass="20379">MLGQADIAKYLDQCEGSKTAIEEVLSGYIVWKYLRGATSARVLGKLRYLTIYLRVTGRGHIIEEGADVFKILMLEVAGGGGRIGLLPAQTVPGKAVWNAIRRAASLPLVTDSVYGGPGPVHAFLSFAQSQPLPHNETRTPWSEQYFQARVQLGEVPGELPAYSSGNQMTLPLYTSHDHVSANQLVSAN</sequence>
<evidence type="ECO:0000313" key="1">
    <source>
        <dbReference type="EMBL" id="KAF7351393.1"/>
    </source>
</evidence>
<dbReference type="Proteomes" id="UP000623467">
    <property type="component" value="Unassembled WGS sequence"/>
</dbReference>
<accession>A0A8H6XZV1</accession>
<protein>
    <submittedName>
        <fullName evidence="1">Uncharacterized protein</fullName>
    </submittedName>
</protein>
<evidence type="ECO:0000313" key="2">
    <source>
        <dbReference type="Proteomes" id="UP000623467"/>
    </source>
</evidence>
<organism evidence="1 2">
    <name type="scientific">Mycena sanguinolenta</name>
    <dbReference type="NCBI Taxonomy" id="230812"/>
    <lineage>
        <taxon>Eukaryota</taxon>
        <taxon>Fungi</taxon>
        <taxon>Dikarya</taxon>
        <taxon>Basidiomycota</taxon>
        <taxon>Agaricomycotina</taxon>
        <taxon>Agaricomycetes</taxon>
        <taxon>Agaricomycetidae</taxon>
        <taxon>Agaricales</taxon>
        <taxon>Marasmiineae</taxon>
        <taxon>Mycenaceae</taxon>
        <taxon>Mycena</taxon>
    </lineage>
</organism>
<dbReference type="EMBL" id="JACAZH010000013">
    <property type="protein sequence ID" value="KAF7351393.1"/>
    <property type="molecule type" value="Genomic_DNA"/>
</dbReference>
<reference evidence="1" key="1">
    <citation type="submission" date="2020-05" db="EMBL/GenBank/DDBJ databases">
        <title>Mycena genomes resolve the evolution of fungal bioluminescence.</title>
        <authorList>
            <person name="Tsai I.J."/>
        </authorList>
    </citation>
    <scope>NUCLEOTIDE SEQUENCE</scope>
    <source>
        <strain evidence="1">160909Yilan</strain>
    </source>
</reference>
<proteinExistence type="predicted"/>
<keyword evidence="2" id="KW-1185">Reference proteome</keyword>
<gene>
    <name evidence="1" type="ORF">MSAN_01571000</name>
</gene>